<dbReference type="AlphaFoldDB" id="A0A5B9D851"/>
<feature type="transmembrane region" description="Helical" evidence="1">
    <location>
        <begin position="574"/>
        <end position="595"/>
    </location>
</feature>
<dbReference type="GeneID" id="41329027"/>
<dbReference type="SUPFAM" id="SSF69318">
    <property type="entry name" value="Integrin alpha N-terminal domain"/>
    <property type="match status" value="1"/>
</dbReference>
<dbReference type="RefSeq" id="WP_147662123.1">
    <property type="nucleotide sequence ID" value="NZ_CP042905.2"/>
</dbReference>
<evidence type="ECO:0000313" key="3">
    <source>
        <dbReference type="Proteomes" id="UP000321408"/>
    </source>
</evidence>
<dbReference type="Proteomes" id="UP000321408">
    <property type="component" value="Chromosome"/>
</dbReference>
<keyword evidence="1" id="KW-0472">Membrane</keyword>
<proteinExistence type="predicted"/>
<name>A0A5B9D851_9ARCH</name>
<keyword evidence="1" id="KW-0812">Transmembrane</keyword>
<sequence length="600" mass="65027">MKKKKIVLFVIIIYCLRLSSPLSSVSALESPILLEGHNQRVPDLMFENHLLVDSIGLSIMGIHTYGAPTITDLVAVGTDRYSGMYAVQGYWPNMTNHLPSDYHSDNGGINDADIVRDMVKFLNPINGNMEIIYAEGNSMDDDGKIVKQVFVNPTKSDGALVPEWTVNTDEQVIALTLGNFDSDPADLEVAGLCLDGNVYVVDNIQSGSPTHWKHDLDAWTWSNFRNDHIKTPITEIEDLDGDDLTKHDIVFGWNTNVSAISTNTSNREIWNVNVDASEVTDLVAVDDQNSDGLQDVVVTTKSKIILLNGANGTTLGSFVDANGYFRDVEVYNSTAIITGNGDGIIMVWDINTTSPTFGDTILTADWGGWDINDLLIVEDLDDDGINEIAVGGDSIVGVVYGSNLTKIWARSPYGSSWNGGPIDVFDLELLDDLSGDGFGDLAVTGYSDHGAIFVFSTYGGLDFIPDLSGNGSADINCTEDENHIFLFTATAKQSQGLTVTTEINIDNGTWIAMTKGAGSWETGVNFTYEQGGFSNGEHTFKFRFTDTTPDVIETSVKTFQIGNCEGNTGLDIPGASIGMLIASIGLGIAVILHTIKKHRQ</sequence>
<dbReference type="KEGG" id="psyt:DSAG12_01029"/>
<organism evidence="2 3">
    <name type="scientific">Promethearchaeum syntrophicum</name>
    <dbReference type="NCBI Taxonomy" id="2594042"/>
    <lineage>
        <taxon>Archaea</taxon>
        <taxon>Promethearchaeati</taxon>
        <taxon>Promethearchaeota</taxon>
        <taxon>Promethearchaeia</taxon>
        <taxon>Promethearchaeales</taxon>
        <taxon>Promethearchaeaceae</taxon>
        <taxon>Promethearchaeum</taxon>
    </lineage>
</organism>
<evidence type="ECO:0000256" key="1">
    <source>
        <dbReference type="SAM" id="Phobius"/>
    </source>
</evidence>
<evidence type="ECO:0000313" key="2">
    <source>
        <dbReference type="EMBL" id="QEE15205.1"/>
    </source>
</evidence>
<dbReference type="EMBL" id="CP042905">
    <property type="protein sequence ID" value="QEE15205.1"/>
    <property type="molecule type" value="Genomic_DNA"/>
</dbReference>
<keyword evidence="1" id="KW-1133">Transmembrane helix</keyword>
<keyword evidence="3" id="KW-1185">Reference proteome</keyword>
<dbReference type="InterPro" id="IPR028994">
    <property type="entry name" value="Integrin_alpha_N"/>
</dbReference>
<gene>
    <name evidence="2" type="ORF">DSAG12_01029</name>
</gene>
<protein>
    <submittedName>
        <fullName evidence="2">Uncharacterized protein</fullName>
    </submittedName>
</protein>
<reference evidence="2 3" key="1">
    <citation type="journal article" date="2020" name="Nature">
        <title>Isolation of an archaeon at the prokaryote-eukaryote interface.</title>
        <authorList>
            <person name="Imachi H."/>
            <person name="Nobu M.K."/>
            <person name="Nakahara N."/>
            <person name="Morono Y."/>
            <person name="Ogawara M."/>
            <person name="Takaki Y."/>
            <person name="Takano Y."/>
            <person name="Uematsu K."/>
            <person name="Ikuta T."/>
            <person name="Ito M."/>
            <person name="Matsui Y."/>
            <person name="Miyazaki M."/>
            <person name="Murata K."/>
            <person name="Saito Y."/>
            <person name="Sakai S."/>
            <person name="Song C."/>
            <person name="Tasumi E."/>
            <person name="Yamanaka Y."/>
            <person name="Yamaguchi T."/>
            <person name="Kamagata Y."/>
            <person name="Tamaki H."/>
            <person name="Takai K."/>
        </authorList>
    </citation>
    <scope>NUCLEOTIDE SEQUENCE [LARGE SCALE GENOMIC DNA]</scope>
    <source>
        <strain evidence="2 3">MK-D1</strain>
    </source>
</reference>
<reference evidence="2 3" key="2">
    <citation type="journal article" date="2024" name="Int. J. Syst. Evol. Microbiol.">
        <title>Promethearchaeum syntrophicum gen. nov., sp. nov., an anaerobic, obligately syntrophic archaeon, the first isolate of the lineage 'Asgard' archaea, and proposal of the new archaeal phylum Promethearchaeota phyl. nov. and kingdom Promethearchaeati regn. nov.</title>
        <authorList>
            <person name="Imachi H."/>
            <person name="Nobu M.K."/>
            <person name="Kato S."/>
            <person name="Takaki Y."/>
            <person name="Miyazaki M."/>
            <person name="Miyata M."/>
            <person name="Ogawara M."/>
            <person name="Saito Y."/>
            <person name="Sakai S."/>
            <person name="Tahara Y.O."/>
            <person name="Takano Y."/>
            <person name="Tasumi E."/>
            <person name="Uematsu K."/>
            <person name="Yoshimura T."/>
            <person name="Itoh T."/>
            <person name="Ohkuma M."/>
            <person name="Takai K."/>
        </authorList>
    </citation>
    <scope>NUCLEOTIDE SEQUENCE [LARGE SCALE GENOMIC DNA]</scope>
    <source>
        <strain evidence="2 3">MK-D1</strain>
    </source>
</reference>
<accession>A0A5B9D851</accession>